<keyword evidence="4" id="KW-1185">Reference proteome</keyword>
<dbReference type="InterPro" id="IPR000620">
    <property type="entry name" value="EamA_dom"/>
</dbReference>
<keyword evidence="1" id="KW-1133">Transmembrane helix</keyword>
<feature type="transmembrane region" description="Helical" evidence="1">
    <location>
        <begin position="29"/>
        <end position="51"/>
    </location>
</feature>
<feature type="transmembrane region" description="Helical" evidence="1">
    <location>
        <begin position="119"/>
        <end position="138"/>
    </location>
</feature>
<keyword evidence="1" id="KW-0812">Transmembrane</keyword>
<reference evidence="3 4" key="1">
    <citation type="submission" date="2014-07" db="EMBL/GenBank/DDBJ databases">
        <title>Porphyromonadaceae bacterium OUH 308042 = ATCC BAA-2681 = DSM 28342 draft genome.</title>
        <authorList>
            <person name="Sydenham T.V."/>
            <person name="Hasman H."/>
            <person name="Justensen U.S."/>
        </authorList>
    </citation>
    <scope>NUCLEOTIDE SEQUENCE [LARGE SCALE GENOMIC DNA]</scope>
    <source>
        <strain evidence="3 4">OUH 308042</strain>
    </source>
</reference>
<feature type="transmembrane region" description="Helical" evidence="1">
    <location>
        <begin position="94"/>
        <end position="112"/>
    </location>
</feature>
<proteinExistence type="predicted"/>
<evidence type="ECO:0000313" key="4">
    <source>
        <dbReference type="Proteomes" id="UP000031980"/>
    </source>
</evidence>
<feature type="transmembrane region" description="Helical" evidence="1">
    <location>
        <begin position="184"/>
        <end position="208"/>
    </location>
</feature>
<feature type="domain" description="EamA" evidence="2">
    <location>
        <begin position="3"/>
        <end position="135"/>
    </location>
</feature>
<feature type="transmembrane region" description="Helical" evidence="1">
    <location>
        <begin position="144"/>
        <end position="163"/>
    </location>
</feature>
<feature type="transmembrane region" description="Helical" evidence="1">
    <location>
        <begin position="265"/>
        <end position="286"/>
    </location>
</feature>
<feature type="transmembrane region" description="Helical" evidence="1">
    <location>
        <begin position="63"/>
        <end position="88"/>
    </location>
</feature>
<evidence type="ECO:0000313" key="3">
    <source>
        <dbReference type="EMBL" id="KIO44173.1"/>
    </source>
</evidence>
<dbReference type="EMBL" id="JPIU01000040">
    <property type="protein sequence ID" value="KIO44173.1"/>
    <property type="molecule type" value="Genomic_DNA"/>
</dbReference>
<gene>
    <name evidence="3" type="ORF">BA92_12420</name>
</gene>
<keyword evidence="1" id="KW-0472">Membrane</keyword>
<comment type="caution">
    <text evidence="3">The sequence shown here is derived from an EMBL/GenBank/DDBJ whole genome shotgun (WGS) entry which is preliminary data.</text>
</comment>
<evidence type="ECO:0000256" key="1">
    <source>
        <dbReference type="SAM" id="Phobius"/>
    </source>
</evidence>
<sequence>MKIGALFALLSVITWSVNSVITRYCLLNYDINILVFTSLQIFSGGVALLIIREPVTTQNWKSGVKYSWLYTWLQIFRNFFLAAIYLYISSTETSLLINLEVIITTILTYLLFKRKPHGCDIIGMLVILTGIVLFLLSLPEAIRGKIAILVVLAAFASCIRAVIVEKTTIMSPNTTTRQKCGISGYTMFWGGFSVICILSGIALFEHFFAKDLIDLPLSTLYLPKIKDIINPAGLISACLTGLLITSLSTYLYYATLQSATAETFMTFRAFQPMLTYGLEVWATIYYFAMRPDLNTKDFILAGVIIFGSFLILIMPPKRDQKQYMTN</sequence>
<dbReference type="InterPro" id="IPR037185">
    <property type="entry name" value="EmrE-like"/>
</dbReference>
<feature type="transmembrane region" description="Helical" evidence="1">
    <location>
        <begin position="298"/>
        <end position="314"/>
    </location>
</feature>
<dbReference type="SUPFAM" id="SSF103481">
    <property type="entry name" value="Multidrug resistance efflux transporter EmrE"/>
    <property type="match status" value="1"/>
</dbReference>
<dbReference type="Proteomes" id="UP000031980">
    <property type="component" value="Unassembled WGS sequence"/>
</dbReference>
<dbReference type="AlphaFoldDB" id="A0A0C3MCL7"/>
<feature type="transmembrane region" description="Helical" evidence="1">
    <location>
        <begin position="228"/>
        <end position="253"/>
    </location>
</feature>
<evidence type="ECO:0000259" key="2">
    <source>
        <dbReference type="Pfam" id="PF00892"/>
    </source>
</evidence>
<dbReference type="GO" id="GO:0016020">
    <property type="term" value="C:membrane"/>
    <property type="evidence" value="ECO:0007669"/>
    <property type="project" value="InterPro"/>
</dbReference>
<protein>
    <recommendedName>
        <fullName evidence="2">EamA domain-containing protein</fullName>
    </recommendedName>
</protein>
<dbReference type="OrthoDB" id="1100188at2"/>
<accession>A0A0C3MCL7</accession>
<organism evidence="3 4">
    <name type="scientific">Sanguibacteroides justesenii</name>
    <dbReference type="NCBI Taxonomy" id="1547597"/>
    <lineage>
        <taxon>Bacteria</taxon>
        <taxon>Pseudomonadati</taxon>
        <taxon>Bacteroidota</taxon>
        <taxon>Bacteroidia</taxon>
        <taxon>Bacteroidales</taxon>
        <taxon>Porphyromonadaceae</taxon>
        <taxon>Sanguibacteroides</taxon>
    </lineage>
</organism>
<dbReference type="Pfam" id="PF00892">
    <property type="entry name" value="EamA"/>
    <property type="match status" value="1"/>
</dbReference>
<dbReference type="RefSeq" id="WP_041505423.1">
    <property type="nucleotide sequence ID" value="NZ_JPIU01000040.1"/>
</dbReference>
<name>A0A0C3MCL7_9PORP</name>